<name>A0ABQ5N5Z1_9CLOT</name>
<dbReference type="EMBL" id="BRXR01000001">
    <property type="protein sequence ID" value="GLC30622.1"/>
    <property type="molecule type" value="Genomic_DNA"/>
</dbReference>
<evidence type="ECO:0000259" key="2">
    <source>
        <dbReference type="Pfam" id="PF02517"/>
    </source>
</evidence>
<feature type="transmembrane region" description="Helical" evidence="1">
    <location>
        <begin position="156"/>
        <end position="173"/>
    </location>
</feature>
<dbReference type="InterPro" id="IPR003675">
    <property type="entry name" value="Rce1/LyrA-like_dom"/>
</dbReference>
<feature type="transmembrane region" description="Helical" evidence="1">
    <location>
        <begin position="125"/>
        <end position="144"/>
    </location>
</feature>
<keyword evidence="1" id="KW-1133">Transmembrane helix</keyword>
<organism evidence="3 4">
    <name type="scientific">Clostridium omnivorum</name>
    <dbReference type="NCBI Taxonomy" id="1604902"/>
    <lineage>
        <taxon>Bacteria</taxon>
        <taxon>Bacillati</taxon>
        <taxon>Bacillota</taxon>
        <taxon>Clostridia</taxon>
        <taxon>Eubacteriales</taxon>
        <taxon>Clostridiaceae</taxon>
        <taxon>Clostridium</taxon>
    </lineage>
</organism>
<feature type="transmembrane region" description="Helical" evidence="1">
    <location>
        <begin position="6"/>
        <end position="27"/>
    </location>
</feature>
<feature type="transmembrane region" description="Helical" evidence="1">
    <location>
        <begin position="193"/>
        <end position="210"/>
    </location>
</feature>
<feature type="transmembrane region" description="Helical" evidence="1">
    <location>
        <begin position="47"/>
        <end position="68"/>
    </location>
</feature>
<dbReference type="RefSeq" id="WP_264849892.1">
    <property type="nucleotide sequence ID" value="NZ_BRXR01000001.1"/>
</dbReference>
<reference evidence="3 4" key="1">
    <citation type="journal article" date="2024" name="Int. J. Syst. Evol. Microbiol.">
        <title>Clostridium omnivorum sp. nov., isolated from anoxic soil under the treatment of reductive soil disinfestation.</title>
        <authorList>
            <person name="Ueki A."/>
            <person name="Tonouchi A."/>
            <person name="Kaku N."/>
            <person name="Honma S."/>
            <person name="Ueki K."/>
        </authorList>
    </citation>
    <scope>NUCLEOTIDE SEQUENCE [LARGE SCALE GENOMIC DNA]</scope>
    <source>
        <strain evidence="3 4">E14</strain>
    </source>
</reference>
<comment type="caution">
    <text evidence="3">The sequence shown here is derived from an EMBL/GenBank/DDBJ whole genome shotgun (WGS) entry which is preliminary data.</text>
</comment>
<evidence type="ECO:0000256" key="1">
    <source>
        <dbReference type="SAM" id="Phobius"/>
    </source>
</evidence>
<feature type="transmembrane region" description="Helical" evidence="1">
    <location>
        <begin position="222"/>
        <end position="241"/>
    </location>
</feature>
<gene>
    <name evidence="3" type="ORF">bsdE14_20320</name>
</gene>
<feature type="domain" description="CAAX prenyl protease 2/Lysostaphin resistance protein A-like" evidence="2">
    <location>
        <begin position="160"/>
        <end position="259"/>
    </location>
</feature>
<accession>A0ABQ5N5Z1</accession>
<sequence>MGGINFLKELGGSLLSFCILGVVIYFLTKILKVKYCGFKFSNSKKSALYAIAAVTISCCMTTGLMILLKSQNASKVTSNTQNYNLSSVINIAIVWLIFLSPILIAKKIRKETWGSTGISKHNLKASILIGAILAIITISSVILFSSKSLRDIGQKLTLSSLWALVYYSVVGFCEEFMYRGYLQTRLMGWLGRWKGWILTSIVMALVHIPQRMASMGLSPKDAIISSALLIPISLMMGYILIKTENIAASSIYHTFADWVSVLM</sequence>
<feature type="transmembrane region" description="Helical" evidence="1">
    <location>
        <begin position="88"/>
        <end position="105"/>
    </location>
</feature>
<keyword evidence="1" id="KW-0472">Membrane</keyword>
<dbReference type="Proteomes" id="UP001208567">
    <property type="component" value="Unassembled WGS sequence"/>
</dbReference>
<dbReference type="Pfam" id="PF02517">
    <property type="entry name" value="Rce1-like"/>
    <property type="match status" value="1"/>
</dbReference>
<evidence type="ECO:0000313" key="3">
    <source>
        <dbReference type="EMBL" id="GLC30622.1"/>
    </source>
</evidence>
<proteinExistence type="predicted"/>
<protein>
    <recommendedName>
        <fullName evidence="2">CAAX prenyl protease 2/Lysostaphin resistance protein A-like domain-containing protein</fullName>
    </recommendedName>
</protein>
<evidence type="ECO:0000313" key="4">
    <source>
        <dbReference type="Proteomes" id="UP001208567"/>
    </source>
</evidence>
<keyword evidence="4" id="KW-1185">Reference proteome</keyword>
<keyword evidence="1" id="KW-0812">Transmembrane</keyword>